<dbReference type="PANTHER" id="PTHR13789">
    <property type="entry name" value="MONOOXYGENASE"/>
    <property type="match status" value="1"/>
</dbReference>
<protein>
    <submittedName>
        <fullName evidence="4">FAD-dependent urate hydroxylase</fullName>
    </submittedName>
</protein>
<keyword evidence="1" id="KW-0560">Oxidoreductase</keyword>
<dbReference type="NCBIfam" id="NF005243">
    <property type="entry name" value="PRK06753.1"/>
    <property type="match status" value="1"/>
</dbReference>
<organism evidence="4">
    <name type="scientific">Metalysinibacillus saudimassiliensis</name>
    <dbReference type="NCBI Taxonomy" id="1461583"/>
    <lineage>
        <taxon>Bacteria</taxon>
        <taxon>Bacillati</taxon>
        <taxon>Bacillota</taxon>
        <taxon>Bacilli</taxon>
        <taxon>Bacillales</taxon>
        <taxon>Caryophanaceae</taxon>
        <taxon>Metalysinibacillus</taxon>
    </lineage>
</organism>
<dbReference type="Gene3D" id="3.50.50.60">
    <property type="entry name" value="FAD/NAD(P)-binding domain"/>
    <property type="match status" value="1"/>
</dbReference>
<gene>
    <name evidence="4" type="primary">hpxO</name>
    <name evidence="4" type="ORF">BN1050_00599</name>
</gene>
<dbReference type="PANTHER" id="PTHR13789:SF309">
    <property type="entry name" value="PUTATIVE (AFU_ORTHOLOGUE AFUA_6G14510)-RELATED"/>
    <property type="match status" value="1"/>
</dbReference>
<dbReference type="HOGENOM" id="CLU_009665_19_5_9"/>
<dbReference type="Pfam" id="PF01494">
    <property type="entry name" value="FAD_binding_3"/>
    <property type="match status" value="1"/>
</dbReference>
<dbReference type="GO" id="GO:0071949">
    <property type="term" value="F:FAD binding"/>
    <property type="evidence" value="ECO:0007669"/>
    <property type="project" value="InterPro"/>
</dbReference>
<dbReference type="PATRIC" id="fig|1461583.4.peg.571"/>
<dbReference type="AlphaFoldDB" id="A0A078LZ60"/>
<dbReference type="InterPro" id="IPR050493">
    <property type="entry name" value="FAD-dep_Monooxygenase_BioMet"/>
</dbReference>
<evidence type="ECO:0000313" key="4">
    <source>
        <dbReference type="EMBL" id="CEA00403.1"/>
    </source>
</evidence>
<dbReference type="EMBL" id="LN483073">
    <property type="protein sequence ID" value="CEA00403.1"/>
    <property type="molecule type" value="Genomic_DNA"/>
</dbReference>
<proteinExistence type="predicted"/>
<accession>A0A078LZ60</accession>
<reference evidence="4" key="1">
    <citation type="submission" date="2014-07" db="EMBL/GenBank/DDBJ databases">
        <authorList>
            <person name="Urmite Genomes Urmite Genomes"/>
        </authorList>
    </citation>
    <scope>NUCLEOTIDE SEQUENCE</scope>
    <source>
        <strain evidence="4">13S34_air</strain>
    </source>
</reference>
<dbReference type="PRINTS" id="PR00420">
    <property type="entry name" value="RNGMNOXGNASE"/>
</dbReference>
<dbReference type="GO" id="GO:0004497">
    <property type="term" value="F:monooxygenase activity"/>
    <property type="evidence" value="ECO:0007669"/>
    <property type="project" value="UniProtKB-KW"/>
</dbReference>
<name>A0A078LZ60_9BACL</name>
<sequence>MRVIIIGGGIGGLTAAVALHKQHAEVLVYEAASEFKPLGAGIGLGANAMQDLKDIGIGDDIFAQGTPIHTQIFKDATGKILNTIDFAKFKAQYGHENITIHRAALHQTLFDALPRHTVRLGKRCLHVSEHHDGVVAVFNDGTSVKGDLVIAADGIHSSLRKQFYPAADPRFAGYTCWRGLTTNDGLVEAGVSCELWARKGRFGYAPMQDGQVYWFACVNTKPDNAFYAELTNEQLAYQFRNFPQEVGALIAKTEQAQTLHHDIYDIKPINRFVFGRTVLLGDAAHATTPNMGQGAGQAIEDAITLAKNIAQYNRKEALHRYEKERVAHTKKVVRLSRQIGWAAQWSSPFATTFRDKVFPYIPSSLLYKRLQFLFKK</sequence>
<evidence type="ECO:0000256" key="1">
    <source>
        <dbReference type="ARBA" id="ARBA00023002"/>
    </source>
</evidence>
<evidence type="ECO:0000256" key="2">
    <source>
        <dbReference type="ARBA" id="ARBA00023033"/>
    </source>
</evidence>
<keyword evidence="2" id="KW-0503">Monooxygenase</keyword>
<dbReference type="InterPro" id="IPR036188">
    <property type="entry name" value="FAD/NAD-bd_sf"/>
</dbReference>
<evidence type="ECO:0000259" key="3">
    <source>
        <dbReference type="Pfam" id="PF01494"/>
    </source>
</evidence>
<dbReference type="SUPFAM" id="SSF51905">
    <property type="entry name" value="FAD/NAD(P)-binding domain"/>
    <property type="match status" value="1"/>
</dbReference>
<dbReference type="InterPro" id="IPR002938">
    <property type="entry name" value="FAD-bd"/>
</dbReference>
<feature type="domain" description="FAD-binding" evidence="3">
    <location>
        <begin position="2"/>
        <end position="335"/>
    </location>
</feature>